<dbReference type="Gene3D" id="1.20.1050.10">
    <property type="match status" value="1"/>
</dbReference>
<dbReference type="SUPFAM" id="SSF47616">
    <property type="entry name" value="GST C-terminal domain-like"/>
    <property type="match status" value="1"/>
</dbReference>
<dbReference type="InterPro" id="IPR010987">
    <property type="entry name" value="Glutathione-S-Trfase_C-like"/>
</dbReference>
<dbReference type="PATRIC" id="fig|914150.5.peg.2049"/>
<protein>
    <submittedName>
        <fullName evidence="3">Glutathione S-transferase domain protein</fullName>
    </submittedName>
</protein>
<dbReference type="InterPro" id="IPR040079">
    <property type="entry name" value="Glutathione_S-Trfase"/>
</dbReference>
<gene>
    <name evidence="3" type="ORF">TQ33_2020</name>
</gene>
<dbReference type="GO" id="GO:0016740">
    <property type="term" value="F:transferase activity"/>
    <property type="evidence" value="ECO:0007669"/>
    <property type="project" value="UniProtKB-KW"/>
</dbReference>
<dbReference type="SUPFAM" id="SSF52833">
    <property type="entry name" value="Thioredoxin-like"/>
    <property type="match status" value="1"/>
</dbReference>
<dbReference type="InterPro" id="IPR004045">
    <property type="entry name" value="Glutathione_S-Trfase_N"/>
</dbReference>
<dbReference type="KEGG" id="kge:TQ33_2020"/>
<dbReference type="PANTHER" id="PTHR43968">
    <property type="match status" value="1"/>
</dbReference>
<dbReference type="EMBL" id="CP010975">
    <property type="protein sequence ID" value="AKE52950.1"/>
    <property type="molecule type" value="Genomic_DNA"/>
</dbReference>
<reference evidence="3 4" key="1">
    <citation type="submission" date="2015-02" db="EMBL/GenBank/DDBJ databases">
        <title>Complete genome sequence of Kangiella geojedonensis strain YCS-5T.</title>
        <authorList>
            <person name="Kim K.M."/>
        </authorList>
    </citation>
    <scope>NUCLEOTIDE SEQUENCE [LARGE SCALE GENOMIC DNA]</scope>
    <source>
        <strain evidence="3 4">YCS-5</strain>
    </source>
</reference>
<feature type="domain" description="GST N-terminal" evidence="1">
    <location>
        <begin position="5"/>
        <end position="83"/>
    </location>
</feature>
<dbReference type="OrthoDB" id="9782992at2"/>
<dbReference type="InterPro" id="IPR036282">
    <property type="entry name" value="Glutathione-S-Trfase_C_sf"/>
</dbReference>
<keyword evidence="4" id="KW-1185">Reference proteome</keyword>
<organism evidence="3 4">
    <name type="scientific">Kangiella geojedonensis</name>
    <dbReference type="NCBI Taxonomy" id="914150"/>
    <lineage>
        <taxon>Bacteria</taxon>
        <taxon>Pseudomonadati</taxon>
        <taxon>Pseudomonadota</taxon>
        <taxon>Gammaproteobacteria</taxon>
        <taxon>Kangiellales</taxon>
        <taxon>Kangiellaceae</taxon>
        <taxon>Kangiella</taxon>
    </lineage>
</organism>
<dbReference type="HOGENOM" id="CLU_011226_9_3_6"/>
<accession>A0A0F6TSN5</accession>
<evidence type="ECO:0000259" key="2">
    <source>
        <dbReference type="PROSITE" id="PS50405"/>
    </source>
</evidence>
<proteinExistence type="predicted"/>
<dbReference type="GO" id="GO:0005737">
    <property type="term" value="C:cytoplasm"/>
    <property type="evidence" value="ECO:0007669"/>
    <property type="project" value="TreeGrafter"/>
</dbReference>
<dbReference type="InterPro" id="IPR004046">
    <property type="entry name" value="GST_C"/>
</dbReference>
<evidence type="ECO:0000259" key="1">
    <source>
        <dbReference type="PROSITE" id="PS50404"/>
    </source>
</evidence>
<dbReference type="SFLD" id="SFLDG00358">
    <property type="entry name" value="Main_(cytGST)"/>
    <property type="match status" value="1"/>
</dbReference>
<dbReference type="AlphaFoldDB" id="A0A0F6TSN5"/>
<dbReference type="STRING" id="914150.TQ33_2020"/>
<dbReference type="PROSITE" id="PS50405">
    <property type="entry name" value="GST_CTER"/>
    <property type="match status" value="1"/>
</dbReference>
<dbReference type="Pfam" id="PF00043">
    <property type="entry name" value="GST_C"/>
    <property type="match status" value="1"/>
</dbReference>
<keyword evidence="3" id="KW-0808">Transferase</keyword>
<feature type="domain" description="GST C-terminal" evidence="2">
    <location>
        <begin position="87"/>
        <end position="207"/>
    </location>
</feature>
<dbReference type="InterPro" id="IPR050983">
    <property type="entry name" value="GST_Omega/HSP26"/>
</dbReference>
<dbReference type="Proteomes" id="UP000034071">
    <property type="component" value="Chromosome"/>
</dbReference>
<dbReference type="SFLD" id="SFLDS00019">
    <property type="entry name" value="Glutathione_Transferase_(cytos"/>
    <property type="match status" value="1"/>
</dbReference>
<dbReference type="Gene3D" id="3.40.30.10">
    <property type="entry name" value="Glutaredoxin"/>
    <property type="match status" value="1"/>
</dbReference>
<dbReference type="PANTHER" id="PTHR43968:SF6">
    <property type="entry name" value="GLUTATHIONE S-TRANSFERASE OMEGA"/>
    <property type="match status" value="1"/>
</dbReference>
<dbReference type="InterPro" id="IPR036249">
    <property type="entry name" value="Thioredoxin-like_sf"/>
</dbReference>
<sequence>MTSLEQPILISFKLCPFVQRAVITLLHKKIDFTIEYINLQKKPDWFLEISPLGKVPLLRVRDHVLFESAVINEYLDETHGDPMLPKDPLEKAEHRAWIEFSSSLFNAQHQLTQARREETYLKIEEDLTKKLAPLERKIGNDGFFEGKSFSLVDSAFAPFLMRSKIVADNIGIDPVSDYKKISKWRDNLLSLPEVQKSVVEDFDDLYMEGIYERAGYLADQ</sequence>
<dbReference type="Pfam" id="PF13409">
    <property type="entry name" value="GST_N_2"/>
    <property type="match status" value="1"/>
</dbReference>
<dbReference type="RefSeq" id="WP_046561955.1">
    <property type="nucleotide sequence ID" value="NZ_CP010975.1"/>
</dbReference>
<evidence type="ECO:0000313" key="4">
    <source>
        <dbReference type="Proteomes" id="UP000034071"/>
    </source>
</evidence>
<name>A0A0F6TSN5_9GAMM</name>
<dbReference type="CDD" id="cd00299">
    <property type="entry name" value="GST_C_family"/>
    <property type="match status" value="1"/>
</dbReference>
<dbReference type="PROSITE" id="PS50404">
    <property type="entry name" value="GST_NTER"/>
    <property type="match status" value="1"/>
</dbReference>
<evidence type="ECO:0000313" key="3">
    <source>
        <dbReference type="EMBL" id="AKE52950.1"/>
    </source>
</evidence>